<dbReference type="AlphaFoldDB" id="A0A4Y2BAW3"/>
<dbReference type="EMBL" id="BGPR01000061">
    <property type="protein sequence ID" value="GBL88579.1"/>
    <property type="molecule type" value="Genomic_DNA"/>
</dbReference>
<comment type="caution">
    <text evidence="1">The sequence shown here is derived from an EMBL/GenBank/DDBJ whole genome shotgun (WGS) entry which is preliminary data.</text>
</comment>
<accession>A0A4Y2BAW3</accession>
<reference evidence="1 2" key="1">
    <citation type="journal article" date="2019" name="Sci. Rep.">
        <title>Orb-weaving spider Araneus ventricosus genome elucidates the spidroin gene catalogue.</title>
        <authorList>
            <person name="Kono N."/>
            <person name="Nakamura H."/>
            <person name="Ohtoshi R."/>
            <person name="Moran D.A.P."/>
            <person name="Shinohara A."/>
            <person name="Yoshida Y."/>
            <person name="Fujiwara M."/>
            <person name="Mori M."/>
            <person name="Tomita M."/>
            <person name="Arakawa K."/>
        </authorList>
    </citation>
    <scope>NUCLEOTIDE SEQUENCE [LARGE SCALE GENOMIC DNA]</scope>
</reference>
<feature type="non-terminal residue" evidence="1">
    <location>
        <position position="55"/>
    </location>
</feature>
<protein>
    <submittedName>
        <fullName evidence="1">Uncharacterized protein</fullName>
    </submittedName>
</protein>
<organism evidence="1 2">
    <name type="scientific">Araneus ventricosus</name>
    <name type="common">Orbweaver spider</name>
    <name type="synonym">Epeira ventricosa</name>
    <dbReference type="NCBI Taxonomy" id="182803"/>
    <lineage>
        <taxon>Eukaryota</taxon>
        <taxon>Metazoa</taxon>
        <taxon>Ecdysozoa</taxon>
        <taxon>Arthropoda</taxon>
        <taxon>Chelicerata</taxon>
        <taxon>Arachnida</taxon>
        <taxon>Araneae</taxon>
        <taxon>Araneomorphae</taxon>
        <taxon>Entelegynae</taxon>
        <taxon>Araneoidea</taxon>
        <taxon>Araneidae</taxon>
        <taxon>Araneus</taxon>
    </lineage>
</organism>
<gene>
    <name evidence="1" type="ORF">AVEN_195592_1</name>
</gene>
<evidence type="ECO:0000313" key="1">
    <source>
        <dbReference type="EMBL" id="GBL88579.1"/>
    </source>
</evidence>
<dbReference type="Proteomes" id="UP000499080">
    <property type="component" value="Unassembled WGS sequence"/>
</dbReference>
<evidence type="ECO:0000313" key="2">
    <source>
        <dbReference type="Proteomes" id="UP000499080"/>
    </source>
</evidence>
<keyword evidence="2" id="KW-1185">Reference proteome</keyword>
<sequence length="55" mass="6279">MSGMTLASPHHVRVTTLAAGWNRRPLGPEPNILTSRQKEFPMSKGGYWLIYIRVR</sequence>
<name>A0A4Y2BAW3_ARAVE</name>
<proteinExistence type="predicted"/>